<evidence type="ECO:0000259" key="4">
    <source>
        <dbReference type="Pfam" id="PF00703"/>
    </source>
</evidence>
<evidence type="ECO:0000259" key="5">
    <source>
        <dbReference type="Pfam" id="PF02836"/>
    </source>
</evidence>
<dbReference type="Pfam" id="PF02836">
    <property type="entry name" value="Glyco_hydro_2_C"/>
    <property type="match status" value="1"/>
</dbReference>
<proteinExistence type="inferred from homology"/>
<dbReference type="Proteomes" id="UP000051442">
    <property type="component" value="Unassembled WGS sequence"/>
</dbReference>
<organism evidence="9 10">
    <name type="scientific">Secundilactobacillus similis DSM 23365 = JCM 2765</name>
    <dbReference type="NCBI Taxonomy" id="1423804"/>
    <lineage>
        <taxon>Bacteria</taxon>
        <taxon>Bacillati</taxon>
        <taxon>Bacillota</taxon>
        <taxon>Bacilli</taxon>
        <taxon>Lactobacillales</taxon>
        <taxon>Lactobacillaceae</taxon>
        <taxon>Secundilactobacillus</taxon>
    </lineage>
</organism>
<dbReference type="Pfam" id="PF18565">
    <property type="entry name" value="Glyco_hydro2_C5"/>
    <property type="match status" value="1"/>
</dbReference>
<dbReference type="Gene3D" id="2.60.40.10">
    <property type="entry name" value="Immunoglobulins"/>
    <property type="match status" value="3"/>
</dbReference>
<dbReference type="Pfam" id="PF00703">
    <property type="entry name" value="Glyco_hydro_2"/>
    <property type="match status" value="1"/>
</dbReference>
<evidence type="ECO:0000259" key="6">
    <source>
        <dbReference type="Pfam" id="PF16355"/>
    </source>
</evidence>
<dbReference type="InterPro" id="IPR051913">
    <property type="entry name" value="GH2_Domain-Containing"/>
</dbReference>
<feature type="domain" description="DUF4982" evidence="6">
    <location>
        <begin position="636"/>
        <end position="694"/>
    </location>
</feature>
<dbReference type="EMBL" id="AYZM01000158">
    <property type="protein sequence ID" value="KRN18259.1"/>
    <property type="molecule type" value="Genomic_DNA"/>
</dbReference>
<feature type="domain" description="Glycoside hydrolase family 2" evidence="7">
    <location>
        <begin position="711"/>
        <end position="812"/>
    </location>
</feature>
<dbReference type="InterPro" id="IPR032311">
    <property type="entry name" value="DUF4982"/>
</dbReference>
<dbReference type="PRINTS" id="PR00132">
    <property type="entry name" value="GLHYDRLASE2"/>
</dbReference>
<sequence length="817" mass="92041">MRTIDLNKQWVVKDRISDVSDQVFGGAQATEIKVDLPYDAMIETTRDKSNATGSDMGYFEAKDYEFTKTFTISSSNQCAEIILQFAGIYGNSTFLINDQVVGRHSYGFGPFSFTVQDYINFGQENELKILIRNSQQPSTRWYSGAGLLHSVSLLIGDVIRIDKNLVKISTENCDEDTADLVLDTNILNSQLGSKKVTLKHEIFDQNQQIVAVREQVINLQSLQTTHTTTRIYIPQPNLWSVETPYLYTCRTSLMQEETSIDECTNSFGIRTLRLNNQQGLLINGKSVKLRGGCLHPDNGVLGTAGYYTAEERKVLKLKSAGYNAIRSAHNPISQELLEACDRQGMLIMDEFTDVWTKAKTPFDYASYMETQWKQDIDNLVNRDFNHPSVILYSIGNEIPETGTDKSTFWGRQFIDEIHALDTTRYTINAINPTMSNMDKLPQIAESLKETIPDQNINDLMNNFNELMPLVNTHEITSRAISESADMVDIVGYNYAAARYELDHKDFPNRIFIGTETNPADLATNWQLVTENSYVLGDFSWTAWDYLGEVGIGRIVPDDGKQFFTGAYPWLSSACGDFDLIGERKPVSYWRQTVWSDNPKPYIAVQNPVNYGKKMFAGNWAWTDTQHSWTWPESENQSTTVEVYSNADEVELILNGHSLGRKKQGESTIKNYFKWQLKYVPGRLEAISYVAGKAVGKDELHTTKPATKIQITAENKTQDLKQSLHYFNITAVDANGELDINCLSHIKVTVTGDAELKAVTTGNPMPDDKYVSNSHDLYQGKALVIIQTNTETNSKPSVATIHVSSETLADTELKVDFS</sequence>
<gene>
    <name evidence="9" type="ORF">FD14_GL002124</name>
</gene>
<dbReference type="SUPFAM" id="SSF49303">
    <property type="entry name" value="beta-Galactosidase/glucuronidase domain"/>
    <property type="match status" value="1"/>
</dbReference>
<dbReference type="AlphaFoldDB" id="A0A0R2ERC7"/>
<dbReference type="SUPFAM" id="SSF51445">
    <property type="entry name" value="(Trans)glycosidases"/>
    <property type="match status" value="1"/>
</dbReference>
<dbReference type="STRING" id="1423804.FD14_GL002124"/>
<keyword evidence="2" id="KW-0378">Hydrolase</keyword>
<dbReference type="Gene3D" id="3.20.20.80">
    <property type="entry name" value="Glycosidases"/>
    <property type="match status" value="1"/>
</dbReference>
<dbReference type="InterPro" id="IPR040605">
    <property type="entry name" value="Glyco_hydro2_dom5"/>
</dbReference>
<evidence type="ECO:0000256" key="2">
    <source>
        <dbReference type="ARBA" id="ARBA00022801"/>
    </source>
</evidence>
<evidence type="ECO:0000313" key="10">
    <source>
        <dbReference type="Proteomes" id="UP000051442"/>
    </source>
</evidence>
<dbReference type="OrthoDB" id="9762066at2"/>
<feature type="domain" description="Glycoside hydrolase family 2 immunoglobulin-like beta-sandwich" evidence="4">
    <location>
        <begin position="166"/>
        <end position="270"/>
    </location>
</feature>
<dbReference type="RefSeq" id="WP_057152282.1">
    <property type="nucleotide sequence ID" value="NZ_AYZM01000158.1"/>
</dbReference>
<keyword evidence="3" id="KW-0326">Glycosidase</keyword>
<dbReference type="InterPro" id="IPR006101">
    <property type="entry name" value="Glyco_hydro_2"/>
</dbReference>
<dbReference type="GO" id="GO:0005975">
    <property type="term" value="P:carbohydrate metabolic process"/>
    <property type="evidence" value="ECO:0007669"/>
    <property type="project" value="InterPro"/>
</dbReference>
<evidence type="ECO:0000259" key="7">
    <source>
        <dbReference type="Pfam" id="PF18565"/>
    </source>
</evidence>
<evidence type="ECO:0000313" key="9">
    <source>
        <dbReference type="EMBL" id="KRN18259.1"/>
    </source>
</evidence>
<dbReference type="InterPro" id="IPR054593">
    <property type="entry name" value="Beta-mannosidase-like_N2"/>
</dbReference>
<dbReference type="Gene3D" id="2.60.120.260">
    <property type="entry name" value="Galactose-binding domain-like"/>
    <property type="match status" value="1"/>
</dbReference>
<evidence type="ECO:0000256" key="3">
    <source>
        <dbReference type="ARBA" id="ARBA00023295"/>
    </source>
</evidence>
<dbReference type="Pfam" id="PF16355">
    <property type="entry name" value="DUF4982"/>
    <property type="match status" value="1"/>
</dbReference>
<dbReference type="GO" id="GO:0004553">
    <property type="term" value="F:hydrolase activity, hydrolyzing O-glycosyl compounds"/>
    <property type="evidence" value="ECO:0007669"/>
    <property type="project" value="InterPro"/>
</dbReference>
<dbReference type="PANTHER" id="PTHR42732">
    <property type="entry name" value="BETA-GALACTOSIDASE"/>
    <property type="match status" value="1"/>
</dbReference>
<keyword evidence="10" id="KW-1185">Reference proteome</keyword>
<comment type="caution">
    <text evidence="9">The sequence shown here is derived from an EMBL/GenBank/DDBJ whole genome shotgun (WGS) entry which is preliminary data.</text>
</comment>
<dbReference type="PATRIC" id="fig|1423804.4.peg.2307"/>
<feature type="domain" description="Beta-mannosidase-like galactose-binding" evidence="8">
    <location>
        <begin position="41"/>
        <end position="135"/>
    </location>
</feature>
<reference evidence="9 10" key="1">
    <citation type="journal article" date="2015" name="Genome Announc.">
        <title>Expanding the biotechnology potential of lactobacilli through comparative genomics of 213 strains and associated genera.</title>
        <authorList>
            <person name="Sun Z."/>
            <person name="Harris H.M."/>
            <person name="McCann A."/>
            <person name="Guo C."/>
            <person name="Argimon S."/>
            <person name="Zhang W."/>
            <person name="Yang X."/>
            <person name="Jeffery I.B."/>
            <person name="Cooney J.C."/>
            <person name="Kagawa T.F."/>
            <person name="Liu W."/>
            <person name="Song Y."/>
            <person name="Salvetti E."/>
            <person name="Wrobel A."/>
            <person name="Rasinkangas P."/>
            <person name="Parkhill J."/>
            <person name="Rea M.C."/>
            <person name="O'Sullivan O."/>
            <person name="Ritari J."/>
            <person name="Douillard F.P."/>
            <person name="Paul Ross R."/>
            <person name="Yang R."/>
            <person name="Briner A.E."/>
            <person name="Felis G.E."/>
            <person name="de Vos W.M."/>
            <person name="Barrangou R."/>
            <person name="Klaenhammer T.R."/>
            <person name="Caufield P.W."/>
            <person name="Cui Y."/>
            <person name="Zhang H."/>
            <person name="O'Toole P.W."/>
        </authorList>
    </citation>
    <scope>NUCLEOTIDE SEQUENCE [LARGE SCALE GENOMIC DNA]</scope>
    <source>
        <strain evidence="9 10">DSM 23365</strain>
    </source>
</reference>
<feature type="domain" description="Glycoside hydrolase family 2 catalytic" evidence="5">
    <location>
        <begin position="278"/>
        <end position="425"/>
    </location>
</feature>
<dbReference type="InterPro" id="IPR006103">
    <property type="entry name" value="Glyco_hydro_2_cat"/>
</dbReference>
<dbReference type="InterPro" id="IPR006102">
    <property type="entry name" value="Ig-like_GH2"/>
</dbReference>
<dbReference type="PANTHER" id="PTHR42732:SF1">
    <property type="entry name" value="BETA-MANNOSIDASE"/>
    <property type="match status" value="1"/>
</dbReference>
<accession>A0A0R2ERC7</accession>
<dbReference type="Pfam" id="PF22666">
    <property type="entry name" value="Glyco_hydro_2_N2"/>
    <property type="match status" value="1"/>
</dbReference>
<evidence type="ECO:0000256" key="1">
    <source>
        <dbReference type="ARBA" id="ARBA00007401"/>
    </source>
</evidence>
<dbReference type="InterPro" id="IPR036156">
    <property type="entry name" value="Beta-gal/glucu_dom_sf"/>
</dbReference>
<evidence type="ECO:0000259" key="8">
    <source>
        <dbReference type="Pfam" id="PF22666"/>
    </source>
</evidence>
<dbReference type="InterPro" id="IPR017853">
    <property type="entry name" value="GH"/>
</dbReference>
<comment type="similarity">
    <text evidence="1">Belongs to the glycosyl hydrolase 2 family.</text>
</comment>
<dbReference type="InterPro" id="IPR013783">
    <property type="entry name" value="Ig-like_fold"/>
</dbReference>
<name>A0A0R2ERC7_9LACO</name>
<dbReference type="InterPro" id="IPR008979">
    <property type="entry name" value="Galactose-bd-like_sf"/>
</dbReference>
<dbReference type="SUPFAM" id="SSF49785">
    <property type="entry name" value="Galactose-binding domain-like"/>
    <property type="match status" value="1"/>
</dbReference>
<evidence type="ECO:0008006" key="11">
    <source>
        <dbReference type="Google" id="ProtNLM"/>
    </source>
</evidence>
<protein>
    <recommendedName>
        <fullName evidence="11">Beta-galactosidase</fullName>
    </recommendedName>
</protein>